<dbReference type="RefSeq" id="YP_009001645.1">
    <property type="nucleotide sequence ID" value="NC_023426.1"/>
</dbReference>
<keyword evidence="3" id="KW-1185">Reference proteome</keyword>
<protein>
    <submittedName>
        <fullName evidence="2">Capcid protein VP1-like</fullName>
    </submittedName>
</protein>
<dbReference type="EMBL" id="AP013055">
    <property type="protein sequence ID" value="BAO49532.1"/>
    <property type="molecule type" value="Genomic_DNA"/>
</dbReference>
<dbReference type="Gene3D" id="1.20.90.10">
    <property type="entry name" value="Phospholipase A2 domain"/>
    <property type="match status" value="1"/>
</dbReference>
<dbReference type="GO" id="GO:0004623">
    <property type="term" value="F:phospholipase A2 activity"/>
    <property type="evidence" value="ECO:0007669"/>
    <property type="project" value="InterPro"/>
</dbReference>
<dbReference type="GeneID" id="18263601"/>
<organism evidence="2 3">
    <name type="scientific">Alphaentomopoxvirus acuprea</name>
    <dbReference type="NCBI Taxonomy" id="62099"/>
    <lineage>
        <taxon>Viruses</taxon>
        <taxon>Varidnaviria</taxon>
        <taxon>Bamfordvirae</taxon>
        <taxon>Nucleocytoviricota</taxon>
        <taxon>Pokkesviricetes</taxon>
        <taxon>Chitovirales</taxon>
        <taxon>Poxviridae</taxon>
        <taxon>Entomopoxvirinae</taxon>
        <taxon>Alphaentomopoxvirus</taxon>
    </lineage>
</organism>
<dbReference type="InterPro" id="IPR013607">
    <property type="entry name" value="Phospholipase_A2-like"/>
</dbReference>
<dbReference type="Pfam" id="PF08398">
    <property type="entry name" value="Phospholip_A2_4"/>
    <property type="match status" value="1"/>
</dbReference>
<name>W6JIY5_9POXV</name>
<sequence>MECANCKNFILHTYDLEIDTTKNIYLIVYCNKCHKKTRKHLSYGKSKLLKKQKGLHLLNYNYCGPFTNVIKNIINDIKPFNDLDNQCRLHDINYHLFKDNKQRVIADINLLSYISNMNNRSINSDIIKIILKFKVYLQYSIFKKII</sequence>
<dbReference type="GO" id="GO:0006644">
    <property type="term" value="P:phospholipid metabolic process"/>
    <property type="evidence" value="ECO:0007669"/>
    <property type="project" value="InterPro"/>
</dbReference>
<reference evidence="2 3" key="1">
    <citation type="journal article" date="2014" name="Virology">
        <title>The complete genome sequence of the Alphaentomopoxvirus Anomala cuprea entomopoxvirus, including its terminal hairpin loop sequences, suggests a potentially unique mode of apoptosis inhibition and mode of DNA replication.</title>
        <authorList>
            <person name="Mitsuhashi W."/>
            <person name="Miyamoto K."/>
            <person name="Wada S."/>
        </authorList>
    </citation>
    <scope>NUCLEOTIDE SEQUENCE [LARGE SCALE GENOMIC DNA]</scope>
    <source>
        <strain evidence="2">CV6M</strain>
    </source>
</reference>
<dbReference type="OrthoDB" id="20937at10239"/>
<dbReference type="Proteomes" id="UP000174145">
    <property type="component" value="Segment"/>
</dbReference>
<proteinExistence type="predicted"/>
<evidence type="ECO:0000313" key="2">
    <source>
        <dbReference type="EMBL" id="BAO49532.1"/>
    </source>
</evidence>
<accession>W6JIY5</accession>
<dbReference type="GO" id="GO:0050482">
    <property type="term" value="P:arachidonate secretion"/>
    <property type="evidence" value="ECO:0007669"/>
    <property type="project" value="InterPro"/>
</dbReference>
<dbReference type="InterPro" id="IPR036444">
    <property type="entry name" value="PLipase_A2_dom_sf"/>
</dbReference>
<dbReference type="GO" id="GO:0005198">
    <property type="term" value="F:structural molecule activity"/>
    <property type="evidence" value="ECO:0007669"/>
    <property type="project" value="InterPro"/>
</dbReference>
<evidence type="ECO:0000313" key="3">
    <source>
        <dbReference type="Proteomes" id="UP000174145"/>
    </source>
</evidence>
<feature type="domain" description="Phospholipase A2-like" evidence="1">
    <location>
        <begin position="53"/>
        <end position="134"/>
    </location>
</feature>
<dbReference type="KEGG" id="vg:18263601"/>
<evidence type="ECO:0000259" key="1">
    <source>
        <dbReference type="Pfam" id="PF08398"/>
    </source>
</evidence>